<dbReference type="Proteomes" id="UP000254720">
    <property type="component" value="Unassembled WGS sequence"/>
</dbReference>
<dbReference type="NCBIfam" id="TIGR03725">
    <property type="entry name" value="T6A_YeaZ"/>
    <property type="match status" value="1"/>
</dbReference>
<dbReference type="InterPro" id="IPR043129">
    <property type="entry name" value="ATPase_NBD"/>
</dbReference>
<dbReference type="GO" id="GO:0005829">
    <property type="term" value="C:cytosol"/>
    <property type="evidence" value="ECO:0007669"/>
    <property type="project" value="TreeGrafter"/>
</dbReference>
<name>A0A370GQV9_9COXI</name>
<comment type="caution">
    <text evidence="5">The sequence shown here is derived from an EMBL/GenBank/DDBJ whole genome shotgun (WGS) entry which is preliminary data.</text>
</comment>
<evidence type="ECO:0000313" key="6">
    <source>
        <dbReference type="Proteomes" id="UP000254720"/>
    </source>
</evidence>
<proteinExistence type="inferred from homology"/>
<dbReference type="SUPFAM" id="SSF53067">
    <property type="entry name" value="Actin-like ATPase domain"/>
    <property type="match status" value="2"/>
</dbReference>
<sequence>MASGWNDVSVNILAFDTSSSACSIALRKGGEITVLHEIAPMQQARLILPMIQAALDSFSLTLHQLDAIAYGCGPGSFTGIRIASCTAQGLGFASAVPLVSISSLAALAQTVFMEQGFRKLLVALDARMGQVYWAAYEAGQEGRVQLIHQEQLCAPDEVDLPTQLHTEQWYGVGDGWEKYGKIMSTALKFEPAVVESQLPSARAMLELAEIKLQRGEYVTAGQALPAYLR</sequence>
<accession>A0A370GQV9</accession>
<dbReference type="Gene3D" id="3.30.420.40">
    <property type="match status" value="2"/>
</dbReference>
<dbReference type="EMBL" id="QQAX01000006">
    <property type="protein sequence ID" value="RDI46067.1"/>
    <property type="molecule type" value="Genomic_DNA"/>
</dbReference>
<dbReference type="PANTHER" id="PTHR11735">
    <property type="entry name" value="TRNA N6-ADENOSINE THREONYLCARBAMOYLTRANSFERASE"/>
    <property type="match status" value="1"/>
</dbReference>
<dbReference type="Pfam" id="PF00814">
    <property type="entry name" value="TsaD"/>
    <property type="match status" value="1"/>
</dbReference>
<organism evidence="5 6">
    <name type="scientific">Aquicella lusitana</name>
    <dbReference type="NCBI Taxonomy" id="254246"/>
    <lineage>
        <taxon>Bacteria</taxon>
        <taxon>Pseudomonadati</taxon>
        <taxon>Pseudomonadota</taxon>
        <taxon>Gammaproteobacteria</taxon>
        <taxon>Legionellales</taxon>
        <taxon>Coxiellaceae</taxon>
        <taxon>Aquicella</taxon>
    </lineage>
</organism>
<dbReference type="OrthoDB" id="9809995at2"/>
<evidence type="ECO:0000259" key="4">
    <source>
        <dbReference type="Pfam" id="PF00814"/>
    </source>
</evidence>
<gene>
    <name evidence="5" type="ORF">C8D86_10675</name>
</gene>
<reference evidence="5 6" key="1">
    <citation type="submission" date="2018-07" db="EMBL/GenBank/DDBJ databases">
        <title>Genomic Encyclopedia of Type Strains, Phase IV (KMG-IV): sequencing the most valuable type-strain genomes for metagenomic binning, comparative biology and taxonomic classification.</title>
        <authorList>
            <person name="Goeker M."/>
        </authorList>
    </citation>
    <scope>NUCLEOTIDE SEQUENCE [LARGE SCALE GENOMIC DNA]</scope>
    <source>
        <strain evidence="5 6">DSM 16500</strain>
    </source>
</reference>
<dbReference type="CDD" id="cd24032">
    <property type="entry name" value="ASKHA_NBD_TsaB"/>
    <property type="match status" value="1"/>
</dbReference>
<feature type="domain" description="Gcp-like" evidence="4">
    <location>
        <begin position="37"/>
        <end position="196"/>
    </location>
</feature>
<protein>
    <recommendedName>
        <fullName evidence="2">tRNA threonylcarbamoyladenosine biosynthesis protein TsaB</fullName>
    </recommendedName>
    <alternativeName>
        <fullName evidence="3">t(6)A37 threonylcarbamoyladenosine biosynthesis protein TsaB</fullName>
    </alternativeName>
</protein>
<evidence type="ECO:0000256" key="2">
    <source>
        <dbReference type="ARBA" id="ARBA00019012"/>
    </source>
</evidence>
<evidence type="ECO:0000256" key="1">
    <source>
        <dbReference type="ARBA" id="ARBA00010493"/>
    </source>
</evidence>
<dbReference type="GO" id="GO:0002949">
    <property type="term" value="P:tRNA threonylcarbamoyladenosine modification"/>
    <property type="evidence" value="ECO:0007669"/>
    <property type="project" value="InterPro"/>
</dbReference>
<evidence type="ECO:0000256" key="3">
    <source>
        <dbReference type="ARBA" id="ARBA00032446"/>
    </source>
</evidence>
<dbReference type="InterPro" id="IPR000905">
    <property type="entry name" value="Gcp-like_dom"/>
</dbReference>
<evidence type="ECO:0000313" key="5">
    <source>
        <dbReference type="EMBL" id="RDI46067.1"/>
    </source>
</evidence>
<keyword evidence="6" id="KW-1185">Reference proteome</keyword>
<dbReference type="PANTHER" id="PTHR11735:SF11">
    <property type="entry name" value="TRNA THREONYLCARBAMOYLADENOSINE BIOSYNTHESIS PROTEIN TSAB"/>
    <property type="match status" value="1"/>
</dbReference>
<comment type="similarity">
    <text evidence="1">Belongs to the KAE1 / TsaD family. TsaB subfamily.</text>
</comment>
<dbReference type="AlphaFoldDB" id="A0A370GQV9"/>
<dbReference type="InterPro" id="IPR022496">
    <property type="entry name" value="T6A_TsaB"/>
</dbReference>